<evidence type="ECO:0000256" key="1">
    <source>
        <dbReference type="SAM" id="MobiDB-lite"/>
    </source>
</evidence>
<protein>
    <submittedName>
        <fullName evidence="2">Uncharacterized protein</fullName>
    </submittedName>
</protein>
<feature type="region of interest" description="Disordered" evidence="1">
    <location>
        <begin position="38"/>
        <end position="61"/>
    </location>
</feature>
<reference evidence="2" key="1">
    <citation type="submission" date="2020-11" db="EMBL/GenBank/DDBJ databases">
        <authorList>
            <person name="Tran Van P."/>
        </authorList>
    </citation>
    <scope>NUCLEOTIDE SEQUENCE</scope>
</reference>
<gene>
    <name evidence="2" type="ORF">TSIB3V08_LOCUS7671</name>
</gene>
<name>A0A7R9AZQ8_TIMSH</name>
<evidence type="ECO:0000313" key="2">
    <source>
        <dbReference type="EMBL" id="CAD7263597.1"/>
    </source>
</evidence>
<sequence>MVSTTSYYPFVLYALSTNYANGLGIGKVELEEVNPNLRGGRVENHLGKTTPSSPDRDSNLDLPVLGGRAQHDKRVSQIRHRGGEFEGVETVEILKLNTPNHGDRWGGSPFEKKILKLCPPLKDHLRGDITESAVTIVALTAVRTRGRLTRPQVLHLVYHNGNNTLLIRELRFPEVHARGAGGMLDHQAKDRHRGSEEVYSNLSGGRMETPLPPQYTQLGFEPRSPHLQRASLTAYGVDSNLKHPVQRTANSLYNETDTLGRVNTVHPTEIRTSISPSSAVELNTTSALANYATEAAVSQHQRCHGATVDMSLVSCFLCACERKVTEEESSSESQRELTYRHLWLILLDLQTHLTPASVVYLANALVVLNSTAEDGEIESCDTLSQSVACMSTELMVPDSITGMTENDITAEM</sequence>
<accession>A0A7R9AZQ8</accession>
<dbReference type="EMBL" id="OC003694">
    <property type="protein sequence ID" value="CAD7263597.1"/>
    <property type="molecule type" value="Genomic_DNA"/>
</dbReference>
<proteinExistence type="predicted"/>
<dbReference type="AlphaFoldDB" id="A0A7R9AZQ8"/>
<organism evidence="2">
    <name type="scientific">Timema shepardi</name>
    <name type="common">Walking stick</name>
    <dbReference type="NCBI Taxonomy" id="629360"/>
    <lineage>
        <taxon>Eukaryota</taxon>
        <taxon>Metazoa</taxon>
        <taxon>Ecdysozoa</taxon>
        <taxon>Arthropoda</taxon>
        <taxon>Hexapoda</taxon>
        <taxon>Insecta</taxon>
        <taxon>Pterygota</taxon>
        <taxon>Neoptera</taxon>
        <taxon>Polyneoptera</taxon>
        <taxon>Phasmatodea</taxon>
        <taxon>Timematodea</taxon>
        <taxon>Timematoidea</taxon>
        <taxon>Timematidae</taxon>
        <taxon>Timema</taxon>
    </lineage>
</organism>